<dbReference type="Pfam" id="PF00535">
    <property type="entry name" value="Glycos_transf_2"/>
    <property type="match status" value="1"/>
</dbReference>
<evidence type="ECO:0000313" key="3">
    <source>
        <dbReference type="Proteomes" id="UP000034325"/>
    </source>
</evidence>
<evidence type="ECO:0000313" key="2">
    <source>
        <dbReference type="EMBL" id="KKQ96447.1"/>
    </source>
</evidence>
<accession>A0A0G0LZH3</accession>
<feature type="domain" description="Glycosyltransferase 2-like" evidence="1">
    <location>
        <begin position="7"/>
        <end position="194"/>
    </location>
</feature>
<dbReference type="Proteomes" id="UP000034325">
    <property type="component" value="Unassembled WGS sequence"/>
</dbReference>
<gene>
    <name evidence="2" type="ORF">UT23_C0031G0007</name>
</gene>
<organism evidence="2 3">
    <name type="scientific">Candidatus Woesebacteria bacterium GW2011_GWA1_39_12</name>
    <dbReference type="NCBI Taxonomy" id="1618549"/>
    <lineage>
        <taxon>Bacteria</taxon>
        <taxon>Candidatus Woeseibacteriota</taxon>
    </lineage>
</organism>
<dbReference type="EMBL" id="LBWA01000031">
    <property type="protein sequence ID" value="KKQ96447.1"/>
    <property type="molecule type" value="Genomic_DNA"/>
</dbReference>
<dbReference type="CDD" id="cd04186">
    <property type="entry name" value="GT_2_like_c"/>
    <property type="match status" value="1"/>
</dbReference>
<dbReference type="AlphaFoldDB" id="A0A0G0LZH3"/>
<reference evidence="2 3" key="1">
    <citation type="journal article" date="2015" name="Nature">
        <title>rRNA introns, odd ribosomes, and small enigmatic genomes across a large radiation of phyla.</title>
        <authorList>
            <person name="Brown C.T."/>
            <person name="Hug L.A."/>
            <person name="Thomas B.C."/>
            <person name="Sharon I."/>
            <person name="Castelle C.J."/>
            <person name="Singh A."/>
            <person name="Wilkins M.J."/>
            <person name="Williams K.H."/>
            <person name="Banfield J.F."/>
        </authorList>
    </citation>
    <scope>NUCLEOTIDE SEQUENCE [LARGE SCALE GENOMIC DNA]</scope>
</reference>
<proteinExistence type="predicted"/>
<dbReference type="Gene3D" id="3.90.550.10">
    <property type="entry name" value="Spore Coat Polysaccharide Biosynthesis Protein SpsA, Chain A"/>
    <property type="match status" value="1"/>
</dbReference>
<comment type="caution">
    <text evidence="2">The sequence shown here is derived from an EMBL/GenBank/DDBJ whole genome shotgun (WGS) entry which is preliminary data.</text>
</comment>
<dbReference type="InterPro" id="IPR029044">
    <property type="entry name" value="Nucleotide-diphossugar_trans"/>
</dbReference>
<dbReference type="InterPro" id="IPR001173">
    <property type="entry name" value="Glyco_trans_2-like"/>
</dbReference>
<name>A0A0G0LZH3_9BACT</name>
<sequence>MTKIKLSIVILSYNTKDLLVACLGSLEKVVKEVDFETIVVDNGSSDDSVEAIEKLKIKNFKLKIIRNRANLGFAAGNNIAKNFCRGEYVLFLNSDTLIKESTLRETIKYMEQNLGVGAMTCKIILPSGKFDRDARRSFPTPWIAFTHFSGLDRIFPKSKLFARYWYGYISPNSEHEVDVLEGAFFLTRRKVLDEVDWFDETYFLDGEDIDLSWRIKEAGYKIIYYPKVSIIHIKKASKKKPVKENKKRFTMAGVNSMEIFYKKRLWQKYPIFINVLA</sequence>
<dbReference type="PANTHER" id="PTHR43179">
    <property type="entry name" value="RHAMNOSYLTRANSFERASE WBBL"/>
    <property type="match status" value="1"/>
</dbReference>
<evidence type="ECO:0000259" key="1">
    <source>
        <dbReference type="Pfam" id="PF00535"/>
    </source>
</evidence>
<protein>
    <submittedName>
        <fullName evidence="2">WsbD</fullName>
    </submittedName>
</protein>
<dbReference type="PANTHER" id="PTHR43179:SF7">
    <property type="entry name" value="RHAMNOSYLTRANSFERASE WBBL"/>
    <property type="match status" value="1"/>
</dbReference>
<dbReference type="SUPFAM" id="SSF53448">
    <property type="entry name" value="Nucleotide-diphospho-sugar transferases"/>
    <property type="match status" value="1"/>
</dbReference>